<dbReference type="PANTHER" id="PTHR46844">
    <property type="entry name" value="SLR5058 PROTEIN"/>
    <property type="match status" value="1"/>
</dbReference>
<sequence>MAFTFSQGGIDLTNGDLVYETDAEPITDPNVNGNVNPKYSDSAADAADRVPISKNTQIEDSDIDAGPIDCDQLVRNAAMTTDPGQFKFENSAVEISNSSSVRIGNSFNQKTDITFDRATSVIVDRRQWNYINCPDSKNVPFQRSESRMVIVDKVQTFNQDRYRNRLAYFTPLPWCTWFSPHLDNLYTALQLVTSDRFDGRSGPTLISLEQIVQEKQSEFPLKNGSRPCRVLIEGNPGYGKTTLTLKMAFDWAAKKEYIDKFHLVFLIPLRDFQGDLQSYLFNEFFPQHESLEDREDWWNYIKENHQSILFILDGLDELSSEHRAPIDMLLKGNIFDKVSVVVTSRSVSSDDNILSYFNRRIEIRGFGLGQTEQFIQNYFQIKEKPNLGTKLINLLDGPYSSSRHLASCPLTCLFLCVVFEDEGNENQEKGTINDGILHKMTQIYQGLVNWLVRRALNKKQISGIQDGSAAMSSTSFYTQQDYEKALSDFGLLCLQALARGGTQFTHEQLKELPDNSCELVLELGLMIRRSAPRSTTLCIPKNPCYQPIHKAFLEYLAAWYLSGSLEERFVEHFSLLQSSFISRESLNLIFKFLAGLLAENAAVFFRLHHLSAFELPVITLFELLRESGATSGNVRALSSILDSEIVVVRSNQIELDGWAGLLAEPDCPIRSIKFVWADAPFNSAALDRFFTAFQTNRSVICLVVSAACGLSPDENDVVAMGAFTVQALKKTQLHHFSLHLIGDTWATKVITAVNNTLNYRYVAFSLTSIKISVDVGTQQVVALSQGLRQSNVKSLVLSKLSCGPEGYVSIASLLKSLQHLSVSLNLLKTLPPSRVDKRFEEGSPGDLQTLESYFNAAARQRAGIKVPEPIGPRKSVDTCSSSVSAKHAEETSQIEANLLALVLSVLESNNHGDFKLQDGLRLPGILVPNALGFFKLNEPECLQGSHTSGFHSLFVALQAPDCQLSRLDLTGCCLEPMDLNCLGQAIRQSHSLKSLRLAKLKRFEEVIPILINTNLIWLDVSSGYISIGKGSIIKLVYALSTALKLVSLSLAGWKFTIDNISILRIVDRFMRSSPLQELNLNGCRFLIQLPLHTVPVPPVGTSCMSIISQIATNPNHDQSSRSNLTQMFATLRLKFPTGNSNQPSPNDPLFNSKFPEDCEEIQSKEDMEFYSDNLNVKSQWPHLTKLSLTETVASFQGVNKKEVEVVGGPELFVLLDQLRNLTELSVSMKPKMPESAAPVPSIPPLNDASTKKFFRSVQQRLGRKLTRLCMSFCSIAWQRPSQTAATLIRRLQKCEKLVELEFNFLQFCATAESACPGTASAGKPNQQLHVGQGEPIHWLLYAVIAGCPRLEELSLIGTTLTLTQAYNLGLQIRDRWRGTTLRIHIWRTSNDEHQTAEIISMNLLHALKNNSKFETDFIGGFRATVLIRRRKHLCSLGARLNDIKIGLPKLLPLFCSSSSELFNFRVNGANDQQENMGNNNIEELCSTLPPSLRSLFGLTPFDYSIMLAHNWDSNIS</sequence>
<name>E9HGG4_DAPPU</name>
<evidence type="ECO:0000313" key="4">
    <source>
        <dbReference type="EMBL" id="EFX69172.1"/>
    </source>
</evidence>
<dbReference type="GO" id="GO:0005524">
    <property type="term" value="F:ATP binding"/>
    <property type="evidence" value="ECO:0007669"/>
    <property type="project" value="UniProtKB-KW"/>
</dbReference>
<gene>
    <name evidence="4" type="ORF">DAPPUDRAFT_329395</name>
</gene>
<dbReference type="OrthoDB" id="6336761at2759"/>
<dbReference type="eggNOG" id="ENOG502QTJW">
    <property type="taxonomic scope" value="Eukaryota"/>
</dbReference>
<feature type="domain" description="NACHT" evidence="3">
    <location>
        <begin position="228"/>
        <end position="346"/>
    </location>
</feature>
<evidence type="ECO:0000259" key="3">
    <source>
        <dbReference type="PROSITE" id="PS50837"/>
    </source>
</evidence>
<keyword evidence="1" id="KW-0547">Nucleotide-binding</keyword>
<dbReference type="STRING" id="6669.E9HGG4"/>
<dbReference type="InterPro" id="IPR027417">
    <property type="entry name" value="P-loop_NTPase"/>
</dbReference>
<dbReference type="Pfam" id="PF05729">
    <property type="entry name" value="NACHT"/>
    <property type="match status" value="1"/>
</dbReference>
<dbReference type="InterPro" id="IPR032675">
    <property type="entry name" value="LRR_dom_sf"/>
</dbReference>
<dbReference type="KEGG" id="dpx:DAPPUDRAFT_329395"/>
<keyword evidence="5" id="KW-1185">Reference proteome</keyword>
<dbReference type="SUPFAM" id="SSF52540">
    <property type="entry name" value="P-loop containing nucleoside triphosphate hydrolases"/>
    <property type="match status" value="1"/>
</dbReference>
<dbReference type="InterPro" id="IPR007111">
    <property type="entry name" value="NACHT_NTPase"/>
</dbReference>
<dbReference type="InParanoid" id="E9HGG4"/>
<reference evidence="4 5" key="1">
    <citation type="journal article" date="2011" name="Science">
        <title>The ecoresponsive genome of Daphnia pulex.</title>
        <authorList>
            <person name="Colbourne J.K."/>
            <person name="Pfrender M.E."/>
            <person name="Gilbert D."/>
            <person name="Thomas W.K."/>
            <person name="Tucker A."/>
            <person name="Oakley T.H."/>
            <person name="Tokishita S."/>
            <person name="Aerts A."/>
            <person name="Arnold G.J."/>
            <person name="Basu M.K."/>
            <person name="Bauer D.J."/>
            <person name="Caceres C.E."/>
            <person name="Carmel L."/>
            <person name="Casola C."/>
            <person name="Choi J.H."/>
            <person name="Detter J.C."/>
            <person name="Dong Q."/>
            <person name="Dusheyko S."/>
            <person name="Eads B.D."/>
            <person name="Frohlich T."/>
            <person name="Geiler-Samerotte K.A."/>
            <person name="Gerlach D."/>
            <person name="Hatcher P."/>
            <person name="Jogdeo S."/>
            <person name="Krijgsveld J."/>
            <person name="Kriventseva E.V."/>
            <person name="Kultz D."/>
            <person name="Laforsch C."/>
            <person name="Lindquist E."/>
            <person name="Lopez J."/>
            <person name="Manak J.R."/>
            <person name="Muller J."/>
            <person name="Pangilinan J."/>
            <person name="Patwardhan R.P."/>
            <person name="Pitluck S."/>
            <person name="Pritham E.J."/>
            <person name="Rechtsteiner A."/>
            <person name="Rho M."/>
            <person name="Rogozin I.B."/>
            <person name="Sakarya O."/>
            <person name="Salamov A."/>
            <person name="Schaack S."/>
            <person name="Shapiro H."/>
            <person name="Shiga Y."/>
            <person name="Skalitzky C."/>
            <person name="Smith Z."/>
            <person name="Souvorov A."/>
            <person name="Sung W."/>
            <person name="Tang Z."/>
            <person name="Tsuchiya D."/>
            <person name="Tu H."/>
            <person name="Vos H."/>
            <person name="Wang M."/>
            <person name="Wolf Y.I."/>
            <person name="Yamagata H."/>
            <person name="Yamada T."/>
            <person name="Ye Y."/>
            <person name="Shaw J.R."/>
            <person name="Andrews J."/>
            <person name="Crease T.J."/>
            <person name="Tang H."/>
            <person name="Lucas S.M."/>
            <person name="Robertson H.M."/>
            <person name="Bork P."/>
            <person name="Koonin E.V."/>
            <person name="Zdobnov E.M."/>
            <person name="Grigoriev I.V."/>
            <person name="Lynch M."/>
            <person name="Boore J.L."/>
        </authorList>
    </citation>
    <scope>NUCLEOTIDE SEQUENCE [LARGE SCALE GENOMIC DNA]</scope>
</reference>
<protein>
    <recommendedName>
        <fullName evidence="3">NACHT domain-containing protein</fullName>
    </recommendedName>
</protein>
<dbReference type="Proteomes" id="UP000000305">
    <property type="component" value="Unassembled WGS sequence"/>
</dbReference>
<dbReference type="HOGENOM" id="CLU_003664_0_0_1"/>
<dbReference type="PhylomeDB" id="E9HGG4"/>
<dbReference type="PROSITE" id="PS50837">
    <property type="entry name" value="NACHT"/>
    <property type="match status" value="1"/>
</dbReference>
<dbReference type="PANTHER" id="PTHR46844:SF1">
    <property type="entry name" value="SLR5058 PROTEIN"/>
    <property type="match status" value="1"/>
</dbReference>
<dbReference type="Gene3D" id="3.80.10.10">
    <property type="entry name" value="Ribonuclease Inhibitor"/>
    <property type="match status" value="2"/>
</dbReference>
<organism evidence="4 5">
    <name type="scientific">Daphnia pulex</name>
    <name type="common">Water flea</name>
    <dbReference type="NCBI Taxonomy" id="6669"/>
    <lineage>
        <taxon>Eukaryota</taxon>
        <taxon>Metazoa</taxon>
        <taxon>Ecdysozoa</taxon>
        <taxon>Arthropoda</taxon>
        <taxon>Crustacea</taxon>
        <taxon>Branchiopoda</taxon>
        <taxon>Diplostraca</taxon>
        <taxon>Cladocera</taxon>
        <taxon>Anomopoda</taxon>
        <taxon>Daphniidae</taxon>
        <taxon>Daphnia</taxon>
    </lineage>
</organism>
<evidence type="ECO:0000256" key="2">
    <source>
        <dbReference type="ARBA" id="ARBA00022840"/>
    </source>
</evidence>
<evidence type="ECO:0000256" key="1">
    <source>
        <dbReference type="ARBA" id="ARBA00022741"/>
    </source>
</evidence>
<accession>E9HGG4</accession>
<dbReference type="SUPFAM" id="SSF52047">
    <property type="entry name" value="RNI-like"/>
    <property type="match status" value="1"/>
</dbReference>
<keyword evidence="2" id="KW-0067">ATP-binding</keyword>
<dbReference type="EMBL" id="GL732641">
    <property type="protein sequence ID" value="EFX69172.1"/>
    <property type="molecule type" value="Genomic_DNA"/>
</dbReference>
<dbReference type="Gene3D" id="3.40.50.300">
    <property type="entry name" value="P-loop containing nucleotide triphosphate hydrolases"/>
    <property type="match status" value="1"/>
</dbReference>
<proteinExistence type="predicted"/>
<evidence type="ECO:0000313" key="5">
    <source>
        <dbReference type="Proteomes" id="UP000000305"/>
    </source>
</evidence>